<dbReference type="Gene3D" id="2.130.10.10">
    <property type="entry name" value="YVTN repeat-like/Quinoprotein amine dehydrogenase"/>
    <property type="match status" value="1"/>
</dbReference>
<organism evidence="10 11">
    <name type="scientific">Acrobeloides nanus</name>
    <dbReference type="NCBI Taxonomy" id="290746"/>
    <lineage>
        <taxon>Eukaryota</taxon>
        <taxon>Metazoa</taxon>
        <taxon>Ecdysozoa</taxon>
        <taxon>Nematoda</taxon>
        <taxon>Chromadorea</taxon>
        <taxon>Rhabditida</taxon>
        <taxon>Tylenchina</taxon>
        <taxon>Cephalobomorpha</taxon>
        <taxon>Cephaloboidea</taxon>
        <taxon>Cephalobidae</taxon>
        <taxon>Acrobeloides</taxon>
    </lineage>
</organism>
<dbReference type="InterPro" id="IPR034363">
    <property type="entry name" value="eIF3B_RRM"/>
</dbReference>
<name>A0A914DSD1_9BILA</name>
<comment type="similarity">
    <text evidence="7">Belongs to the eIF-3 subunit B family.</text>
</comment>
<dbReference type="SUPFAM" id="SSF82171">
    <property type="entry name" value="DPP6 N-terminal domain-like"/>
    <property type="match status" value="1"/>
</dbReference>
<keyword evidence="6 7" id="KW-0648">Protein biosynthesis</keyword>
<protein>
    <recommendedName>
        <fullName evidence="7">Eukaryotic translation initiation factor 3 subunit B</fullName>
        <shortName evidence="7">eIF3b</shortName>
    </recommendedName>
</protein>
<evidence type="ECO:0000256" key="4">
    <source>
        <dbReference type="ARBA" id="ARBA00022574"/>
    </source>
</evidence>
<dbReference type="GO" id="GO:0003743">
    <property type="term" value="F:translation initiation factor activity"/>
    <property type="evidence" value="ECO:0007669"/>
    <property type="project" value="UniProtKB-KW"/>
</dbReference>
<comment type="subunit">
    <text evidence="7">Component of the eukaryotic translation initiation factor 3 (eIF-3) complex.</text>
</comment>
<evidence type="ECO:0000256" key="6">
    <source>
        <dbReference type="ARBA" id="ARBA00022917"/>
    </source>
</evidence>
<accession>A0A914DSD1</accession>
<dbReference type="GO" id="GO:0031369">
    <property type="term" value="F:translation initiation factor binding"/>
    <property type="evidence" value="ECO:0007669"/>
    <property type="project" value="InterPro"/>
</dbReference>
<keyword evidence="4" id="KW-0853">WD repeat</keyword>
<evidence type="ECO:0000256" key="2">
    <source>
        <dbReference type="ARBA" id="ARBA00022490"/>
    </source>
</evidence>
<keyword evidence="5 7" id="KW-0694">RNA-binding</keyword>
<reference evidence="11" key="1">
    <citation type="submission" date="2022-11" db="UniProtKB">
        <authorList>
            <consortium name="WormBaseParasite"/>
        </authorList>
    </citation>
    <scope>IDENTIFICATION</scope>
</reference>
<dbReference type="InterPro" id="IPR000504">
    <property type="entry name" value="RRM_dom"/>
</dbReference>
<dbReference type="PANTHER" id="PTHR14068:SF0">
    <property type="entry name" value="EUKARYOTIC TRANSLATION INITIATION FACTOR 3 SUBUNIT B"/>
    <property type="match status" value="1"/>
</dbReference>
<keyword evidence="2 7" id="KW-0963">Cytoplasm</keyword>
<keyword evidence="3 7" id="KW-0396">Initiation factor</keyword>
<proteinExistence type="inferred from homology"/>
<dbReference type="InterPro" id="IPR013979">
    <property type="entry name" value="TIF_beta_prop-like"/>
</dbReference>
<dbReference type="Proteomes" id="UP000887540">
    <property type="component" value="Unplaced"/>
</dbReference>
<dbReference type="PIRSF" id="PIRSF036424">
    <property type="entry name" value="eIF3b"/>
    <property type="match status" value="1"/>
</dbReference>
<feature type="domain" description="RRM" evidence="8">
    <location>
        <begin position="89"/>
        <end position="122"/>
    </location>
</feature>
<dbReference type="Pfam" id="PF08662">
    <property type="entry name" value="eIF2A"/>
    <property type="match status" value="1"/>
</dbReference>
<comment type="function">
    <text evidence="7">Component of the eukaryotic translation initiation factor 3 (eIF-3) complex, which is involved in protein synthesis and, together with other initiation factors, stimulates binding of mRNA and methionyl-tRNAi to the 40S ribosome.</text>
</comment>
<evidence type="ECO:0000313" key="11">
    <source>
        <dbReference type="WBParaSite" id="ACRNAN_scaffold3862.g30995.t1"/>
    </source>
</evidence>
<sequence length="682" mass="78950">MAVDIINRELPADLIAYDDPENYEERYEEERLLGDVLVEKPNTDEYESRCVMVFGIPAVGSDRLPKLKNVLGKLFGLTNPDYHDHYPLDADGKTNGYCFVEYPSKEIADTAVQLLDGHVLDKNHTFAAYNMIEIRNIKEPDPDWKPPTAKPYVDVGNLWWWLHETPQALRCEDQFATQEENSRTGNKQLTIWWNARGQEPYEVDVVVDGHKAKATRDNWSEQVIFKWSPEGSYLATMHQKGVVLWAGPNFEKFQRFEHNLINFLEFSPKETYLVTYARDDYYRNAHVDNTLKIFDTFTGELKKTFTPLRHGRLADWPFFKWSADEKYFGFSRHGQIHIFETEHFELLNKVSIEMDGLITFDWNPSKNLISYYCEERINASAPAEIGVMEIPTKQVSRAARIFSVSTANLFWQKAGNYLAAHTERYSSRKIKDGEVKLGGIVSHLEIFDCSKKDVSVQTFQLPEPFVSFGWDPKAEKFCVLVGTVNKVTPLVYKIDHGRPVPSLISQIEPGLQLNTVSFAPQGGWLSVYGSGSNAGHVYFIDTNGAQATRTRIVEHSSMNYGAWDPTGRFFVTCAVGHHRMENGFRIHTFQGREISRRVIDGLARFRWRPRPPSKLTEQQMREIRKNLKTISKKFEEEDRKEQAKASEELIEKRRKIMEAFDIVRNANRKNYEHEAEERFKLR</sequence>
<dbReference type="InterPro" id="IPR015943">
    <property type="entry name" value="WD40/YVTN_repeat-like_dom_sf"/>
</dbReference>
<keyword evidence="10" id="KW-1185">Reference proteome</keyword>
<evidence type="ECO:0000256" key="1">
    <source>
        <dbReference type="ARBA" id="ARBA00004496"/>
    </source>
</evidence>
<dbReference type="Gene3D" id="3.30.70.330">
    <property type="match status" value="1"/>
</dbReference>
<dbReference type="InterPro" id="IPR011400">
    <property type="entry name" value="EIF3B"/>
</dbReference>
<evidence type="ECO:0000313" key="10">
    <source>
        <dbReference type="Proteomes" id="UP000887540"/>
    </source>
</evidence>
<dbReference type="AlphaFoldDB" id="A0A914DSD1"/>
<dbReference type="InterPro" id="IPR035979">
    <property type="entry name" value="RBD_domain_sf"/>
</dbReference>
<evidence type="ECO:0000259" key="8">
    <source>
        <dbReference type="Pfam" id="PF00076"/>
    </source>
</evidence>
<dbReference type="PANTHER" id="PTHR14068">
    <property type="entry name" value="EUKARYOTIC TRANSLATION INITIATION FACTOR 3 EIF3 -RELATED"/>
    <property type="match status" value="1"/>
</dbReference>
<dbReference type="CDD" id="cd12278">
    <property type="entry name" value="RRM_eIF3B"/>
    <property type="match status" value="1"/>
</dbReference>
<evidence type="ECO:0000256" key="5">
    <source>
        <dbReference type="ARBA" id="ARBA00022884"/>
    </source>
</evidence>
<dbReference type="Pfam" id="PF00076">
    <property type="entry name" value="RRM_1"/>
    <property type="match status" value="1"/>
</dbReference>
<dbReference type="SUPFAM" id="SSF54928">
    <property type="entry name" value="RNA-binding domain, RBD"/>
    <property type="match status" value="1"/>
</dbReference>
<dbReference type="GO" id="GO:0005852">
    <property type="term" value="C:eukaryotic translation initiation factor 3 complex"/>
    <property type="evidence" value="ECO:0007669"/>
    <property type="project" value="InterPro"/>
</dbReference>
<dbReference type="InterPro" id="IPR012677">
    <property type="entry name" value="Nucleotide-bd_a/b_plait_sf"/>
</dbReference>
<evidence type="ECO:0000259" key="9">
    <source>
        <dbReference type="Pfam" id="PF08662"/>
    </source>
</evidence>
<dbReference type="WBParaSite" id="ACRNAN_scaffold3862.g30995.t1">
    <property type="protein sequence ID" value="ACRNAN_scaffold3862.g30995.t1"/>
    <property type="gene ID" value="ACRNAN_scaffold3862.g30995"/>
</dbReference>
<comment type="subcellular location">
    <subcellularLocation>
        <location evidence="1 7">Cytoplasm</location>
    </subcellularLocation>
</comment>
<feature type="domain" description="Translation initiation factor beta propellor-like" evidence="9">
    <location>
        <begin position="401"/>
        <end position="601"/>
    </location>
</feature>
<dbReference type="GO" id="GO:0003723">
    <property type="term" value="F:RNA binding"/>
    <property type="evidence" value="ECO:0007669"/>
    <property type="project" value="UniProtKB-KW"/>
</dbReference>
<evidence type="ECO:0000256" key="7">
    <source>
        <dbReference type="PIRNR" id="PIRNR036424"/>
    </source>
</evidence>
<evidence type="ECO:0000256" key="3">
    <source>
        <dbReference type="ARBA" id="ARBA00022540"/>
    </source>
</evidence>